<keyword evidence="2" id="KW-1185">Reference proteome</keyword>
<gene>
    <name evidence="1" type="ORF">CEV32_2799</name>
</gene>
<organism evidence="1 2">
    <name type="scientific">Brucella rhizosphaerae</name>
    <dbReference type="NCBI Taxonomy" id="571254"/>
    <lineage>
        <taxon>Bacteria</taxon>
        <taxon>Pseudomonadati</taxon>
        <taxon>Pseudomonadota</taxon>
        <taxon>Alphaproteobacteria</taxon>
        <taxon>Hyphomicrobiales</taxon>
        <taxon>Brucellaceae</taxon>
        <taxon>Brucella/Ochrobactrum group</taxon>
        <taxon>Brucella</taxon>
    </lineage>
</organism>
<sequence>MVRKLDLMQFEITESPRSALISKEALEKLFQSEITRMNAHMENLQFAGQRTEAGFHHIDNMSVDLEVGWAYRLIEKFGTRHVLFESKSCKGARYLEQLNVPNSLRQGIVTTYHQERVDAESSRFSTEIRALMEEHGLAYSILNLEKAKAEAFKARADVLLNTQERYLIEFPTEQVEPNVVEALPSVTVADVPEKPHPISHSHSQQVPLTEPVPVIAPAISALPGIDLPVRQFMKQCELLIANNRENWNEDTAKDVRTIVCIFSGILTEHHVLTSSGIDQTHLAALRQYFNNILTRWGSSNRYVAMTTLQLARQHNGRSHSRNVTTSLRQRLAYRAELSDVIWATLSSS</sequence>
<evidence type="ECO:0000313" key="2">
    <source>
        <dbReference type="Proteomes" id="UP000216345"/>
    </source>
</evidence>
<dbReference type="AlphaFoldDB" id="A0A256EZR2"/>
<evidence type="ECO:0000313" key="1">
    <source>
        <dbReference type="EMBL" id="OYR08087.1"/>
    </source>
</evidence>
<name>A0A256EZR2_9HYPH</name>
<comment type="caution">
    <text evidence="1">The sequence shown here is derived from an EMBL/GenBank/DDBJ whole genome shotgun (WGS) entry which is preliminary data.</text>
</comment>
<accession>A0A256EZR2</accession>
<dbReference type="EMBL" id="NNRK01000035">
    <property type="protein sequence ID" value="OYR08087.1"/>
    <property type="molecule type" value="Genomic_DNA"/>
</dbReference>
<dbReference type="OrthoDB" id="9784724at2"/>
<protein>
    <submittedName>
        <fullName evidence="1">Putative phage integrase</fullName>
    </submittedName>
</protein>
<proteinExistence type="predicted"/>
<reference evidence="1 2" key="1">
    <citation type="submission" date="2017-07" db="EMBL/GenBank/DDBJ databases">
        <title>Phylogenetic study on the rhizospheric bacterium Ochrobactrum sp. A44.</title>
        <authorList>
            <person name="Krzyzanowska D.M."/>
            <person name="Ossowicki A."/>
            <person name="Rajewska M."/>
            <person name="Maciag T."/>
            <person name="Kaczynski Z."/>
            <person name="Czerwicka M."/>
            <person name="Jafra S."/>
        </authorList>
    </citation>
    <scope>NUCLEOTIDE SEQUENCE [LARGE SCALE GENOMIC DNA]</scope>
    <source>
        <strain evidence="1 2">PR17</strain>
    </source>
</reference>
<dbReference type="Proteomes" id="UP000216345">
    <property type="component" value="Unassembled WGS sequence"/>
</dbReference>
<dbReference type="RefSeq" id="WP_094579300.1">
    <property type="nucleotide sequence ID" value="NZ_JBHEEL010000005.1"/>
</dbReference>